<organism evidence="1 2">
    <name type="scientific">Punica granatum</name>
    <name type="common">Pomegranate</name>
    <dbReference type="NCBI Taxonomy" id="22663"/>
    <lineage>
        <taxon>Eukaryota</taxon>
        <taxon>Viridiplantae</taxon>
        <taxon>Streptophyta</taxon>
        <taxon>Embryophyta</taxon>
        <taxon>Tracheophyta</taxon>
        <taxon>Spermatophyta</taxon>
        <taxon>Magnoliopsida</taxon>
        <taxon>eudicotyledons</taxon>
        <taxon>Gunneridae</taxon>
        <taxon>Pentapetalae</taxon>
        <taxon>rosids</taxon>
        <taxon>malvids</taxon>
        <taxon>Myrtales</taxon>
        <taxon>Lythraceae</taxon>
        <taxon>Punica</taxon>
    </lineage>
</organism>
<evidence type="ECO:0000313" key="2">
    <source>
        <dbReference type="Proteomes" id="UP000233551"/>
    </source>
</evidence>
<name>A0A2I0KXD1_PUNGR</name>
<evidence type="ECO:0000313" key="1">
    <source>
        <dbReference type="EMBL" id="PKI72990.1"/>
    </source>
</evidence>
<dbReference type="Proteomes" id="UP000233551">
    <property type="component" value="Unassembled WGS sequence"/>
</dbReference>
<protein>
    <submittedName>
        <fullName evidence="1">Uncharacterized protein</fullName>
    </submittedName>
</protein>
<proteinExistence type="predicted"/>
<accession>A0A2I0KXD1</accession>
<sequence length="102" mass="12145">MTCGKQWSKTTKDYPTMNHIKYHEERTTKKAKAKSCLYVAVSQTIFTRIMECDSAKDIWDFVKAEYEGDEKVRGMKVLNLMREFEREQMKESESVKEYSDRL</sequence>
<dbReference type="PANTHER" id="PTHR35317:SF24">
    <property type="entry name" value="RETROVIRUS-RELATED POL POLYPROTEIN FROM TRANSPOSON TNT 1-94"/>
    <property type="match status" value="1"/>
</dbReference>
<reference evidence="1 2" key="1">
    <citation type="submission" date="2017-11" db="EMBL/GenBank/DDBJ databases">
        <title>De-novo sequencing of pomegranate (Punica granatum L.) genome.</title>
        <authorList>
            <person name="Akparov Z."/>
            <person name="Amiraslanov A."/>
            <person name="Hajiyeva S."/>
            <person name="Abbasov M."/>
            <person name="Kaur K."/>
            <person name="Hamwieh A."/>
            <person name="Solovyev V."/>
            <person name="Salamov A."/>
            <person name="Braich B."/>
            <person name="Kosarev P."/>
            <person name="Mahmoud A."/>
            <person name="Hajiyev E."/>
            <person name="Babayeva S."/>
            <person name="Izzatullayeva V."/>
            <person name="Mammadov A."/>
            <person name="Mammadov A."/>
            <person name="Sharifova S."/>
            <person name="Ojaghi J."/>
            <person name="Eynullazada K."/>
            <person name="Bayramov B."/>
            <person name="Abdulazimova A."/>
            <person name="Shahmuradov I."/>
        </authorList>
    </citation>
    <scope>NUCLEOTIDE SEQUENCE [LARGE SCALE GENOMIC DNA]</scope>
    <source>
        <strain evidence="2">cv. AG2017</strain>
        <tissue evidence="1">Leaf</tissue>
    </source>
</reference>
<comment type="caution">
    <text evidence="1">The sequence shown here is derived from an EMBL/GenBank/DDBJ whole genome shotgun (WGS) entry which is preliminary data.</text>
</comment>
<dbReference type="AlphaFoldDB" id="A0A2I0KXD1"/>
<dbReference type="EMBL" id="PGOL01000304">
    <property type="protein sequence ID" value="PKI72990.1"/>
    <property type="molecule type" value="Genomic_DNA"/>
</dbReference>
<keyword evidence="2" id="KW-1185">Reference proteome</keyword>
<dbReference type="Pfam" id="PF14223">
    <property type="entry name" value="Retrotran_gag_2"/>
    <property type="match status" value="1"/>
</dbReference>
<dbReference type="PANTHER" id="PTHR35317">
    <property type="entry name" value="OS04G0629600 PROTEIN"/>
    <property type="match status" value="1"/>
</dbReference>
<gene>
    <name evidence="1" type="ORF">CRG98_006690</name>
</gene>